<evidence type="ECO:0000259" key="1">
    <source>
        <dbReference type="Pfam" id="PF13391"/>
    </source>
</evidence>
<dbReference type="InterPro" id="IPR003615">
    <property type="entry name" value="HNH_nuc"/>
</dbReference>
<dbReference type="Proteomes" id="UP000216101">
    <property type="component" value="Unassembled WGS sequence"/>
</dbReference>
<name>A0A266QBW2_9GAMM</name>
<comment type="caution">
    <text evidence="2">The sequence shown here is derived from an EMBL/GenBank/DDBJ whole genome shotgun (WGS) entry which is preliminary data.</text>
</comment>
<organism evidence="2 3">
    <name type="scientific">Cellvibrio mixtus</name>
    <dbReference type="NCBI Taxonomy" id="39650"/>
    <lineage>
        <taxon>Bacteria</taxon>
        <taxon>Pseudomonadati</taxon>
        <taxon>Pseudomonadota</taxon>
        <taxon>Gammaproteobacteria</taxon>
        <taxon>Cellvibrionales</taxon>
        <taxon>Cellvibrionaceae</taxon>
        <taxon>Cellvibrio</taxon>
    </lineage>
</organism>
<sequence>MRFLVWQSLNCWWRAILFPWAENESRRADPTNGIALNALYDKAFDRHLISFDGDFRLVLSPKVKAKTEDAMVQEYFLRYEGETLDMPDRFFPDVQALKKHREIMLHNYTSSIWSDSK</sequence>
<dbReference type="Pfam" id="PF13391">
    <property type="entry name" value="HNH_2"/>
    <property type="match status" value="1"/>
</dbReference>
<evidence type="ECO:0000313" key="2">
    <source>
        <dbReference type="EMBL" id="OZY87384.1"/>
    </source>
</evidence>
<proteinExistence type="predicted"/>
<accession>A0A266QBW2</accession>
<feature type="domain" description="HNH nuclease" evidence="1">
    <location>
        <begin position="18"/>
        <end position="52"/>
    </location>
</feature>
<protein>
    <recommendedName>
        <fullName evidence="1">HNH nuclease domain-containing protein</fullName>
    </recommendedName>
</protein>
<reference evidence="3" key="1">
    <citation type="submission" date="2017-05" db="EMBL/GenBank/DDBJ databases">
        <authorList>
            <person name="Barney B.M."/>
        </authorList>
    </citation>
    <scope>NUCLEOTIDE SEQUENCE [LARGE SCALE GENOMIC DNA]</scope>
    <source>
        <strain evidence="3">PSBB022</strain>
    </source>
</reference>
<gene>
    <name evidence="2" type="ORF">CBP51_10505</name>
</gene>
<dbReference type="AlphaFoldDB" id="A0A266QBW2"/>
<keyword evidence="3" id="KW-1185">Reference proteome</keyword>
<dbReference type="EMBL" id="NHNI01000001">
    <property type="protein sequence ID" value="OZY87384.1"/>
    <property type="molecule type" value="Genomic_DNA"/>
</dbReference>
<evidence type="ECO:0000313" key="3">
    <source>
        <dbReference type="Proteomes" id="UP000216101"/>
    </source>
</evidence>